<dbReference type="InterPro" id="IPR046347">
    <property type="entry name" value="bZIP_sf"/>
</dbReference>
<gene>
    <name evidence="3" type="ORF">FisN_8Hh398</name>
</gene>
<evidence type="ECO:0000259" key="2">
    <source>
        <dbReference type="PROSITE" id="PS50217"/>
    </source>
</evidence>
<dbReference type="InParanoid" id="A0A1Z5JMS2"/>
<feature type="compositionally biased region" description="Basic and acidic residues" evidence="1">
    <location>
        <begin position="106"/>
        <end position="118"/>
    </location>
</feature>
<sequence>MFQGKQDRKKGDRGELERPAKRRKTDTKASTKNTPDIYTGRVAAIEDPKKHSASFLQDTSESSSKTRSKRSELLSRLEITDPALALQDKLTTEEGQLEENPNFTREQARQAAKREYNRRNAARGRIRRKCLLSELEDKCDMMENEMEALKIENAALKAEIEDMKHVAATENREESVGRSIQSAPHSQQAIGQAPQRTDLDGSESLQDSNVILSQHDPRLYFQHSGTDVNARLMNNSAILSHREQGLYLPHVSDTALLFQQQRALVPQSRMGGIIHHNQPIPSHAGLPGGQDLLQTLMLARVRAALNSSTDPSQLSGVNHQGSLRGYPPNFLPK</sequence>
<feature type="region of interest" description="Disordered" evidence="1">
    <location>
        <begin position="169"/>
        <end position="203"/>
    </location>
</feature>
<dbReference type="Gene3D" id="1.20.5.170">
    <property type="match status" value="1"/>
</dbReference>
<feature type="compositionally biased region" description="Polar residues" evidence="1">
    <location>
        <begin position="178"/>
        <end position="190"/>
    </location>
</feature>
<evidence type="ECO:0000313" key="4">
    <source>
        <dbReference type="Proteomes" id="UP000198406"/>
    </source>
</evidence>
<protein>
    <recommendedName>
        <fullName evidence="2">BZIP domain-containing protein</fullName>
    </recommendedName>
</protein>
<accession>A0A1Z5JMS2</accession>
<feature type="compositionally biased region" description="Polar residues" evidence="1">
    <location>
        <begin position="308"/>
        <end position="321"/>
    </location>
</feature>
<proteinExistence type="predicted"/>
<reference evidence="3 4" key="1">
    <citation type="journal article" date="2015" name="Plant Cell">
        <title>Oil accumulation by the oleaginous diatom Fistulifera solaris as revealed by the genome and transcriptome.</title>
        <authorList>
            <person name="Tanaka T."/>
            <person name="Maeda Y."/>
            <person name="Veluchamy A."/>
            <person name="Tanaka M."/>
            <person name="Abida H."/>
            <person name="Marechal E."/>
            <person name="Bowler C."/>
            <person name="Muto M."/>
            <person name="Sunaga Y."/>
            <person name="Tanaka M."/>
            <person name="Yoshino T."/>
            <person name="Taniguchi T."/>
            <person name="Fukuda Y."/>
            <person name="Nemoto M."/>
            <person name="Matsumoto M."/>
            <person name="Wong P.S."/>
            <person name="Aburatani S."/>
            <person name="Fujibuchi W."/>
        </authorList>
    </citation>
    <scope>NUCLEOTIDE SEQUENCE [LARGE SCALE GENOMIC DNA]</scope>
    <source>
        <strain evidence="3 4">JPCC DA0580</strain>
    </source>
</reference>
<dbReference type="AlphaFoldDB" id="A0A1Z5JMS2"/>
<dbReference type="PROSITE" id="PS50217">
    <property type="entry name" value="BZIP"/>
    <property type="match status" value="1"/>
</dbReference>
<dbReference type="InterPro" id="IPR004827">
    <property type="entry name" value="bZIP"/>
</dbReference>
<dbReference type="SUPFAM" id="SSF57959">
    <property type="entry name" value="Leucine zipper domain"/>
    <property type="match status" value="1"/>
</dbReference>
<comment type="caution">
    <text evidence="3">The sequence shown here is derived from an EMBL/GenBank/DDBJ whole genome shotgun (WGS) entry which is preliminary data.</text>
</comment>
<name>A0A1Z5JMS2_FISSO</name>
<organism evidence="3 4">
    <name type="scientific">Fistulifera solaris</name>
    <name type="common">Oleaginous diatom</name>
    <dbReference type="NCBI Taxonomy" id="1519565"/>
    <lineage>
        <taxon>Eukaryota</taxon>
        <taxon>Sar</taxon>
        <taxon>Stramenopiles</taxon>
        <taxon>Ochrophyta</taxon>
        <taxon>Bacillariophyta</taxon>
        <taxon>Bacillariophyceae</taxon>
        <taxon>Bacillariophycidae</taxon>
        <taxon>Naviculales</taxon>
        <taxon>Naviculaceae</taxon>
        <taxon>Fistulifera</taxon>
    </lineage>
</organism>
<evidence type="ECO:0000256" key="1">
    <source>
        <dbReference type="SAM" id="MobiDB-lite"/>
    </source>
</evidence>
<dbReference type="EMBL" id="BDSP01000091">
    <property type="protein sequence ID" value="GAX15305.1"/>
    <property type="molecule type" value="Genomic_DNA"/>
</dbReference>
<dbReference type="GO" id="GO:0003700">
    <property type="term" value="F:DNA-binding transcription factor activity"/>
    <property type="evidence" value="ECO:0007669"/>
    <property type="project" value="InterPro"/>
</dbReference>
<dbReference type="CDD" id="cd14686">
    <property type="entry name" value="bZIP"/>
    <property type="match status" value="1"/>
</dbReference>
<feature type="domain" description="BZIP" evidence="2">
    <location>
        <begin position="107"/>
        <end position="164"/>
    </location>
</feature>
<keyword evidence="4" id="KW-1185">Reference proteome</keyword>
<feature type="region of interest" description="Disordered" evidence="1">
    <location>
        <begin position="1"/>
        <end position="74"/>
    </location>
</feature>
<feature type="compositionally biased region" description="Basic and acidic residues" evidence="1">
    <location>
        <begin position="1"/>
        <end position="19"/>
    </location>
</feature>
<dbReference type="Proteomes" id="UP000198406">
    <property type="component" value="Unassembled WGS sequence"/>
</dbReference>
<feature type="region of interest" description="Disordered" evidence="1">
    <location>
        <begin position="92"/>
        <end position="120"/>
    </location>
</feature>
<feature type="region of interest" description="Disordered" evidence="1">
    <location>
        <begin position="308"/>
        <end position="333"/>
    </location>
</feature>
<evidence type="ECO:0000313" key="3">
    <source>
        <dbReference type="EMBL" id="GAX15305.1"/>
    </source>
</evidence>